<evidence type="ECO:0000256" key="1">
    <source>
        <dbReference type="ARBA" id="ARBA00004606"/>
    </source>
</evidence>
<keyword evidence="6" id="KW-0812">Transmembrane</keyword>
<evidence type="ECO:0000256" key="4">
    <source>
        <dbReference type="ARBA" id="ARBA00023136"/>
    </source>
</evidence>
<comment type="subcellular location">
    <subcellularLocation>
        <location evidence="1">Membrane</location>
        <topology evidence="1">Single-pass type II membrane protein</topology>
    </subcellularLocation>
</comment>
<evidence type="ECO:0008006" key="9">
    <source>
        <dbReference type="Google" id="ProtNLM"/>
    </source>
</evidence>
<evidence type="ECO:0000313" key="7">
    <source>
        <dbReference type="EMBL" id="CAK9194408.1"/>
    </source>
</evidence>
<evidence type="ECO:0000256" key="5">
    <source>
        <dbReference type="ARBA" id="ARBA00023180"/>
    </source>
</evidence>
<keyword evidence="8" id="KW-1185">Reference proteome</keyword>
<dbReference type="InterPro" id="IPR044174">
    <property type="entry name" value="BC10-like"/>
</dbReference>
<keyword evidence="4 6" id="KW-0472">Membrane</keyword>
<gene>
    <name evidence="7" type="ORF">CSSPTR1EN2_LOCUS2511</name>
</gene>
<reference evidence="7" key="1">
    <citation type="submission" date="2024-02" db="EMBL/GenBank/DDBJ databases">
        <authorList>
            <consortium name="ELIXIR-Norway"/>
            <consortium name="Elixir Norway"/>
        </authorList>
    </citation>
    <scope>NUCLEOTIDE SEQUENCE</scope>
</reference>
<dbReference type="Proteomes" id="UP001497512">
    <property type="component" value="Chromosome 10"/>
</dbReference>
<keyword evidence="6" id="KW-1133">Transmembrane helix</keyword>
<dbReference type="EMBL" id="OZ019902">
    <property type="protein sequence ID" value="CAK9194408.1"/>
    <property type="molecule type" value="Genomic_DNA"/>
</dbReference>
<feature type="transmembrane region" description="Helical" evidence="6">
    <location>
        <begin position="15"/>
        <end position="33"/>
    </location>
</feature>
<organism evidence="7 8">
    <name type="scientific">Sphagnum troendelagicum</name>
    <dbReference type="NCBI Taxonomy" id="128251"/>
    <lineage>
        <taxon>Eukaryota</taxon>
        <taxon>Viridiplantae</taxon>
        <taxon>Streptophyta</taxon>
        <taxon>Embryophyta</taxon>
        <taxon>Bryophyta</taxon>
        <taxon>Sphagnophytina</taxon>
        <taxon>Sphagnopsida</taxon>
        <taxon>Sphagnales</taxon>
        <taxon>Sphagnaceae</taxon>
        <taxon>Sphagnum</taxon>
    </lineage>
</organism>
<keyword evidence="3" id="KW-0808">Transferase</keyword>
<evidence type="ECO:0000313" key="8">
    <source>
        <dbReference type="Proteomes" id="UP001497512"/>
    </source>
</evidence>
<evidence type="ECO:0000256" key="3">
    <source>
        <dbReference type="ARBA" id="ARBA00022679"/>
    </source>
</evidence>
<proteinExistence type="predicted"/>
<dbReference type="PANTHER" id="PTHR31042">
    <property type="entry name" value="CORE-2/I-BRANCHING BETA-1,6-N-ACETYLGLUCOSAMINYLTRANSFERASE FAMILY PROTEIN-RELATED"/>
    <property type="match status" value="1"/>
</dbReference>
<keyword evidence="2" id="KW-0328">Glycosyltransferase</keyword>
<accession>A0ABP0TED6</accession>
<protein>
    <recommendedName>
        <fullName evidence="9">Core-2/I-branching beta-1,6-N-acetylglucosaminyltransferase family protein</fullName>
    </recommendedName>
</protein>
<evidence type="ECO:0000256" key="6">
    <source>
        <dbReference type="SAM" id="Phobius"/>
    </source>
</evidence>
<dbReference type="InterPro" id="IPR003406">
    <property type="entry name" value="Glyco_trans_14"/>
</dbReference>
<dbReference type="PANTHER" id="PTHR31042:SF70">
    <property type="entry name" value="OS01G0695200 PROTEIN"/>
    <property type="match status" value="1"/>
</dbReference>
<sequence>MKRRVPPGLLPRWKWMATGLLFMGLGVILVVFLKMQQQTLKLVHHHQLHHSPEFSFLPKSSRQQGENSSKNDGNGNKLAFLFIARHSIPLDILWEHFFPESQKHKYSVYIHARPGYVYTTENTQCRSFLNRQLKNSVQVEWGEASMVEAERLLLAEALQDPLNQRFILLSDSCIPLYNFDYTYNYVMSSPKSFVDSFLHTRDDQYNPKMRNVVLREKWRKGSQWFVLIRSHAQAVVSDSSVFAIFQKHCRKMLLPENWREIASTNKTHENHNCIPDEHYIQTLIAVKNKEAEIERRTLTYSQWEQTKKDKGGRRGWHPMTFNFAAATVETIRAIQDIYKIHYEAEARTDLCSLEGEAMPCYLFARKFNRAAGFRLLDQVASYENRVQIAASSNSRALLSPLSLICATQARC</sequence>
<dbReference type="Pfam" id="PF02485">
    <property type="entry name" value="Branch"/>
    <property type="match status" value="1"/>
</dbReference>
<keyword evidence="5" id="KW-0325">Glycoprotein</keyword>
<evidence type="ECO:0000256" key="2">
    <source>
        <dbReference type="ARBA" id="ARBA00022676"/>
    </source>
</evidence>
<name>A0ABP0TED6_9BRYO</name>